<sequence>MHHLDLVRNGAVVATSPTTGYYASLDVPTLLAGDVARFYDGNAVSATAAYDGQPTIGSDACAPHVSFTATRSDTHSVYNAGAFPANDYTAVNRSINTTGNPFTVTLQSPLAVGDVAFVVTQGLQSNGKVGVEFVRYAKVAPCPAPSTPAGDAPTTTTAPAAPTDAQVRAKVRAAVASTAARLKALKTRQLAKRKSVRLPFAFSEPGKVKLTLTGPRGKPIGAGEKTATAAGTSTVTVKLSAAGRKLLKAARKIAVTVKATFTPARAGAKPQTASAGVKLKR</sequence>
<evidence type="ECO:0000313" key="1">
    <source>
        <dbReference type="EMBL" id="MDA0160819.1"/>
    </source>
</evidence>
<dbReference type="EMBL" id="JAPDOD010000007">
    <property type="protein sequence ID" value="MDA0160819.1"/>
    <property type="molecule type" value="Genomic_DNA"/>
</dbReference>
<reference evidence="1" key="1">
    <citation type="submission" date="2022-10" db="EMBL/GenBank/DDBJ databases">
        <title>The WGS of Solirubrobacter ginsenosidimutans DSM 21036.</title>
        <authorList>
            <person name="Jiang Z."/>
        </authorList>
    </citation>
    <scope>NUCLEOTIDE SEQUENCE</scope>
    <source>
        <strain evidence="1">DSM 21036</strain>
    </source>
</reference>
<keyword evidence="2" id="KW-1185">Reference proteome</keyword>
<protein>
    <submittedName>
        <fullName evidence="1">Uncharacterized protein</fullName>
    </submittedName>
</protein>
<organism evidence="1 2">
    <name type="scientific">Solirubrobacter ginsenosidimutans</name>
    <dbReference type="NCBI Taxonomy" id="490573"/>
    <lineage>
        <taxon>Bacteria</taxon>
        <taxon>Bacillati</taxon>
        <taxon>Actinomycetota</taxon>
        <taxon>Thermoleophilia</taxon>
        <taxon>Solirubrobacterales</taxon>
        <taxon>Solirubrobacteraceae</taxon>
        <taxon>Solirubrobacter</taxon>
    </lineage>
</organism>
<dbReference type="Proteomes" id="UP001149140">
    <property type="component" value="Unassembled WGS sequence"/>
</dbReference>
<comment type="caution">
    <text evidence="1">The sequence shown here is derived from an EMBL/GenBank/DDBJ whole genome shotgun (WGS) entry which is preliminary data.</text>
</comment>
<evidence type="ECO:0000313" key="2">
    <source>
        <dbReference type="Proteomes" id="UP001149140"/>
    </source>
</evidence>
<name>A0A9X3MQL3_9ACTN</name>
<accession>A0A9X3MQL3</accession>
<proteinExistence type="predicted"/>
<dbReference type="AlphaFoldDB" id="A0A9X3MQL3"/>
<gene>
    <name evidence="1" type="ORF">OM076_11135</name>
</gene>